<dbReference type="PROSITE" id="PS51194">
    <property type="entry name" value="HELICASE_CTER"/>
    <property type="match status" value="1"/>
</dbReference>
<dbReference type="GO" id="GO:0000724">
    <property type="term" value="P:double-strand break repair via homologous recombination"/>
    <property type="evidence" value="ECO:0007669"/>
    <property type="project" value="TreeGrafter"/>
</dbReference>
<accession>A0A0C3BJS6</accession>
<evidence type="ECO:0000259" key="5">
    <source>
        <dbReference type="PROSITE" id="PS51194"/>
    </source>
</evidence>
<dbReference type="GO" id="GO:0005737">
    <property type="term" value="C:cytoplasm"/>
    <property type="evidence" value="ECO:0007669"/>
    <property type="project" value="TreeGrafter"/>
</dbReference>
<evidence type="ECO:0000259" key="4">
    <source>
        <dbReference type="PROSITE" id="PS51192"/>
    </source>
</evidence>
<dbReference type="InterPro" id="IPR001650">
    <property type="entry name" value="Helicase_C-like"/>
</dbReference>
<organism evidence="6 7">
    <name type="scientific">Piloderma croceum (strain F 1598)</name>
    <dbReference type="NCBI Taxonomy" id="765440"/>
    <lineage>
        <taxon>Eukaryota</taxon>
        <taxon>Fungi</taxon>
        <taxon>Dikarya</taxon>
        <taxon>Basidiomycota</taxon>
        <taxon>Agaricomycotina</taxon>
        <taxon>Agaricomycetes</taxon>
        <taxon>Agaricomycetidae</taxon>
        <taxon>Atheliales</taxon>
        <taxon>Atheliaceae</taxon>
        <taxon>Piloderma</taxon>
    </lineage>
</organism>
<dbReference type="GO" id="GO:0043138">
    <property type="term" value="F:3'-5' DNA helicase activity"/>
    <property type="evidence" value="ECO:0007669"/>
    <property type="project" value="UniProtKB-EC"/>
</dbReference>
<dbReference type="Proteomes" id="UP000054166">
    <property type="component" value="Unassembled WGS sequence"/>
</dbReference>
<reference evidence="6 7" key="1">
    <citation type="submission" date="2014-04" db="EMBL/GenBank/DDBJ databases">
        <authorList>
            <consortium name="DOE Joint Genome Institute"/>
            <person name="Kuo A."/>
            <person name="Tarkka M."/>
            <person name="Buscot F."/>
            <person name="Kohler A."/>
            <person name="Nagy L.G."/>
            <person name="Floudas D."/>
            <person name="Copeland A."/>
            <person name="Barry K.W."/>
            <person name="Cichocki N."/>
            <person name="Veneault-Fourrey C."/>
            <person name="LaButti K."/>
            <person name="Lindquist E.A."/>
            <person name="Lipzen A."/>
            <person name="Lundell T."/>
            <person name="Morin E."/>
            <person name="Murat C."/>
            <person name="Sun H."/>
            <person name="Tunlid A."/>
            <person name="Henrissat B."/>
            <person name="Grigoriev I.V."/>
            <person name="Hibbett D.S."/>
            <person name="Martin F."/>
            <person name="Nordberg H.P."/>
            <person name="Cantor M.N."/>
            <person name="Hua S.X."/>
        </authorList>
    </citation>
    <scope>NUCLEOTIDE SEQUENCE [LARGE SCALE GENOMIC DNA]</scope>
    <source>
        <strain evidence="6 7">F 1598</strain>
    </source>
</reference>
<evidence type="ECO:0000256" key="2">
    <source>
        <dbReference type="ARBA" id="ARBA00034617"/>
    </source>
</evidence>
<dbReference type="EC" id="5.6.2.4" evidence="3"/>
<dbReference type="Gene3D" id="3.40.50.300">
    <property type="entry name" value="P-loop containing nucleotide triphosphate hydrolases"/>
    <property type="match status" value="2"/>
</dbReference>
<dbReference type="OrthoDB" id="2507344at2759"/>
<protein>
    <recommendedName>
        <fullName evidence="3">DNA 3'-5' helicase</fullName>
        <ecNumber evidence="3">5.6.2.4</ecNumber>
    </recommendedName>
</protein>
<dbReference type="InParanoid" id="A0A0C3BJS6"/>
<evidence type="ECO:0000256" key="3">
    <source>
        <dbReference type="ARBA" id="ARBA00034808"/>
    </source>
</evidence>
<dbReference type="PROSITE" id="PS51192">
    <property type="entry name" value="HELICASE_ATP_BIND_1"/>
    <property type="match status" value="1"/>
</dbReference>
<dbReference type="SUPFAM" id="SSF52540">
    <property type="entry name" value="P-loop containing nucleoside triphosphate hydrolases"/>
    <property type="match status" value="1"/>
</dbReference>
<dbReference type="PANTHER" id="PTHR13710:SF154">
    <property type="entry name" value="RECQ HELICASE, PUTATIVE (AFU_ORTHOLOGUE AFUA_6G14720)-RELATED"/>
    <property type="match status" value="1"/>
</dbReference>
<dbReference type="HOGENOM" id="CLU_655712_0_0_1"/>
<comment type="similarity">
    <text evidence="1">Belongs to the helicase family. RecQ subfamily.</text>
</comment>
<keyword evidence="7" id="KW-1185">Reference proteome</keyword>
<dbReference type="Pfam" id="PF00271">
    <property type="entry name" value="Helicase_C"/>
    <property type="match status" value="1"/>
</dbReference>
<dbReference type="STRING" id="765440.A0A0C3BJS6"/>
<reference evidence="7" key="2">
    <citation type="submission" date="2015-01" db="EMBL/GenBank/DDBJ databases">
        <title>Evolutionary Origins and Diversification of the Mycorrhizal Mutualists.</title>
        <authorList>
            <consortium name="DOE Joint Genome Institute"/>
            <consortium name="Mycorrhizal Genomics Consortium"/>
            <person name="Kohler A."/>
            <person name="Kuo A."/>
            <person name="Nagy L.G."/>
            <person name="Floudas D."/>
            <person name="Copeland A."/>
            <person name="Barry K.W."/>
            <person name="Cichocki N."/>
            <person name="Veneault-Fourrey C."/>
            <person name="LaButti K."/>
            <person name="Lindquist E.A."/>
            <person name="Lipzen A."/>
            <person name="Lundell T."/>
            <person name="Morin E."/>
            <person name="Murat C."/>
            <person name="Riley R."/>
            <person name="Ohm R."/>
            <person name="Sun H."/>
            <person name="Tunlid A."/>
            <person name="Henrissat B."/>
            <person name="Grigoriev I.V."/>
            <person name="Hibbett D.S."/>
            <person name="Martin F."/>
        </authorList>
    </citation>
    <scope>NUCLEOTIDE SEQUENCE [LARGE SCALE GENOMIC DNA]</scope>
    <source>
        <strain evidence="7">F 1598</strain>
    </source>
</reference>
<proteinExistence type="inferred from homology"/>
<dbReference type="PANTHER" id="PTHR13710">
    <property type="entry name" value="DNA HELICASE RECQ FAMILY MEMBER"/>
    <property type="match status" value="1"/>
</dbReference>
<dbReference type="InterPro" id="IPR027417">
    <property type="entry name" value="P-loop_NTPase"/>
</dbReference>
<dbReference type="GO" id="GO:0005694">
    <property type="term" value="C:chromosome"/>
    <property type="evidence" value="ECO:0007669"/>
    <property type="project" value="TreeGrafter"/>
</dbReference>
<gene>
    <name evidence="6" type="ORF">PILCRDRAFT_12000</name>
</gene>
<feature type="domain" description="Helicase C-terminal" evidence="5">
    <location>
        <begin position="119"/>
        <end position="285"/>
    </location>
</feature>
<dbReference type="GO" id="GO:0009378">
    <property type="term" value="F:four-way junction helicase activity"/>
    <property type="evidence" value="ECO:0007669"/>
    <property type="project" value="TreeGrafter"/>
</dbReference>
<feature type="domain" description="Helicase ATP-binding" evidence="4">
    <location>
        <begin position="1"/>
        <end position="95"/>
    </location>
</feature>
<dbReference type="EMBL" id="KN833024">
    <property type="protein sequence ID" value="KIM77587.1"/>
    <property type="molecule type" value="Genomic_DNA"/>
</dbReference>
<name>A0A0C3BJS6_PILCF</name>
<dbReference type="InterPro" id="IPR014001">
    <property type="entry name" value="Helicase_ATP-bd"/>
</dbReference>
<evidence type="ECO:0000313" key="6">
    <source>
        <dbReference type="EMBL" id="KIM77587.1"/>
    </source>
</evidence>
<dbReference type="AlphaFoldDB" id="A0A0C3BJS6"/>
<evidence type="ECO:0000313" key="7">
    <source>
        <dbReference type="Proteomes" id="UP000054166"/>
    </source>
</evidence>
<dbReference type="SMART" id="SM00490">
    <property type="entry name" value="HELICc"/>
    <property type="match status" value="1"/>
</dbReference>
<comment type="catalytic activity">
    <reaction evidence="2">
        <text>Couples ATP hydrolysis with the unwinding of duplex DNA by translocating in the 3'-5' direction.</text>
        <dbReference type="EC" id="5.6.2.4"/>
    </reaction>
</comment>
<sequence length="419" mass="47259">MTSPDDPPSHILVTIEKTDSHLFHDFMSRLVGIRNLARTVIDEAHFALTHDSFRSIMHTLAWLGSINCQIILLSATVGPSLVEALFENFGITQYVVCREKTTRPNISYNVIRSPHPHQTLDVLVCKCLAQPGSDKAIIYCRSREETETTAKRLGLPSCHGSMQSSEINAVLDLLRTGQIRAMVSTTVLGASLDLWDLKWVFHLDYPYDMISYIQESGRVGRNPSMAAFSYVIVAEHSTPRYPTPDRFGGKLVYDWAKDSRLCRRWLMHLFNDGVAEPCSMMDRLSHLCDVCCTMQSIRPDRGIDNTSSADVIRRYNPPTLRTNSLALSLPKYPLVNPPPASSIPIQIASTHSRILYPGPHVTPKPFSSDIRRIRSTLDALAYQCILCWVLRKAAVHTDHLLQHCTRSPNIYTSHHPQWS</sequence>
<evidence type="ECO:0000256" key="1">
    <source>
        <dbReference type="ARBA" id="ARBA00005446"/>
    </source>
</evidence>